<reference evidence="1" key="1">
    <citation type="journal article" date="2014" name="Front. Microbiol.">
        <title>High frequency of phylogenetically diverse reductive dehalogenase-homologous genes in deep subseafloor sedimentary metagenomes.</title>
        <authorList>
            <person name="Kawai M."/>
            <person name="Futagami T."/>
            <person name="Toyoda A."/>
            <person name="Takaki Y."/>
            <person name="Nishi S."/>
            <person name="Hori S."/>
            <person name="Arai W."/>
            <person name="Tsubouchi T."/>
            <person name="Morono Y."/>
            <person name="Uchiyama I."/>
            <person name="Ito T."/>
            <person name="Fujiyama A."/>
            <person name="Inagaki F."/>
            <person name="Takami H."/>
        </authorList>
    </citation>
    <scope>NUCLEOTIDE SEQUENCE</scope>
    <source>
        <strain evidence="1">Expedition CK06-06</strain>
    </source>
</reference>
<organism evidence="1">
    <name type="scientific">marine sediment metagenome</name>
    <dbReference type="NCBI Taxonomy" id="412755"/>
    <lineage>
        <taxon>unclassified sequences</taxon>
        <taxon>metagenomes</taxon>
        <taxon>ecological metagenomes</taxon>
    </lineage>
</organism>
<gene>
    <name evidence="1" type="ORF">S06H3_61878</name>
</gene>
<dbReference type="EMBL" id="BARV01040666">
    <property type="protein sequence ID" value="GAI56143.1"/>
    <property type="molecule type" value="Genomic_DNA"/>
</dbReference>
<evidence type="ECO:0000313" key="1">
    <source>
        <dbReference type="EMBL" id="GAI56143.1"/>
    </source>
</evidence>
<name>X1PJX3_9ZZZZ</name>
<feature type="non-terminal residue" evidence="1">
    <location>
        <position position="1"/>
    </location>
</feature>
<sequence>RAIARNPMVTITAAADLKDENLAEGKAELGFSVM</sequence>
<accession>X1PJX3</accession>
<dbReference type="AlphaFoldDB" id="X1PJX3"/>
<proteinExistence type="predicted"/>
<comment type="caution">
    <text evidence="1">The sequence shown here is derived from an EMBL/GenBank/DDBJ whole genome shotgun (WGS) entry which is preliminary data.</text>
</comment>
<protein>
    <submittedName>
        <fullName evidence="1">Uncharacterized protein</fullName>
    </submittedName>
</protein>